<organism evidence="1 2">
    <name type="scientific">Linderina macrospora</name>
    <dbReference type="NCBI Taxonomy" id="4868"/>
    <lineage>
        <taxon>Eukaryota</taxon>
        <taxon>Fungi</taxon>
        <taxon>Fungi incertae sedis</taxon>
        <taxon>Zoopagomycota</taxon>
        <taxon>Kickxellomycotina</taxon>
        <taxon>Kickxellomycetes</taxon>
        <taxon>Kickxellales</taxon>
        <taxon>Kickxellaceae</taxon>
        <taxon>Linderina</taxon>
    </lineage>
</organism>
<sequence length="333" mass="37722">VQCYISKCNDPYTNLAFEDWLLKNSDLDSYVLYLWRNRPTIVIGRNQNPWKECNLDMMNERDVWLARRTSGGGTVYHDMGNTNYTVLMPRSAFTRDTCAEMVARALQQEDIAAYVNERHDVTVDGLKISGSAYRLTSRRAFHHGTMLIDADLSRLRGCLDSKSKTIEAKGVESVRSKVANLRDYSWTIDHSTFCGAVASEFSKTFGRLTDENVTVWSESDPGIKEKVEKERERITQWQWLFGQTPEFKYRISGEFAWAKVVCEIEAKHGKIINAELTTEDTAVVPGGVSRVLEEAGKLLVGAQYEREAVMASLSPILADARAQELGKWLAEQI</sequence>
<feature type="non-terminal residue" evidence="1">
    <location>
        <position position="1"/>
    </location>
</feature>
<evidence type="ECO:0000313" key="2">
    <source>
        <dbReference type="Proteomes" id="UP001150603"/>
    </source>
</evidence>
<keyword evidence="2" id="KW-1185">Reference proteome</keyword>
<evidence type="ECO:0000313" key="1">
    <source>
        <dbReference type="EMBL" id="KAJ1943156.1"/>
    </source>
</evidence>
<proteinExistence type="predicted"/>
<protein>
    <submittedName>
        <fullName evidence="1">Uncharacterized protein</fullName>
    </submittedName>
</protein>
<gene>
    <name evidence="1" type="ORF">FBU59_002996</name>
</gene>
<dbReference type="EMBL" id="JANBPW010001781">
    <property type="protein sequence ID" value="KAJ1943156.1"/>
    <property type="molecule type" value="Genomic_DNA"/>
</dbReference>
<comment type="caution">
    <text evidence="1">The sequence shown here is derived from an EMBL/GenBank/DDBJ whole genome shotgun (WGS) entry which is preliminary data.</text>
</comment>
<name>A0ACC1J9W6_9FUNG</name>
<reference evidence="1" key="1">
    <citation type="submission" date="2022-07" db="EMBL/GenBank/DDBJ databases">
        <title>Phylogenomic reconstructions and comparative analyses of Kickxellomycotina fungi.</title>
        <authorList>
            <person name="Reynolds N.K."/>
            <person name="Stajich J.E."/>
            <person name="Barry K."/>
            <person name="Grigoriev I.V."/>
            <person name="Crous P."/>
            <person name="Smith M.E."/>
        </authorList>
    </citation>
    <scope>NUCLEOTIDE SEQUENCE</scope>
    <source>
        <strain evidence="1">NRRL 5244</strain>
    </source>
</reference>
<accession>A0ACC1J9W6</accession>
<dbReference type="Proteomes" id="UP001150603">
    <property type="component" value="Unassembled WGS sequence"/>
</dbReference>